<keyword evidence="2 4" id="KW-1133">Transmembrane helix</keyword>
<dbReference type="PANTHER" id="PTHR37815">
    <property type="entry name" value="UPF0397 PROTEIN BC_2624-RELATED"/>
    <property type="match status" value="1"/>
</dbReference>
<keyword evidence="6" id="KW-1185">Reference proteome</keyword>
<feature type="transmembrane region" description="Helical" evidence="4">
    <location>
        <begin position="52"/>
        <end position="70"/>
    </location>
</feature>
<gene>
    <name evidence="5" type="ORF">WMO62_10585</name>
</gene>
<comment type="caution">
    <text evidence="5">The sequence shown here is derived from an EMBL/GenBank/DDBJ whole genome shotgun (WGS) entry which is preliminary data.</text>
</comment>
<feature type="transmembrane region" description="Helical" evidence="4">
    <location>
        <begin position="125"/>
        <end position="144"/>
    </location>
</feature>
<dbReference type="RefSeq" id="WP_349144606.1">
    <property type="nucleotide sequence ID" value="NZ_JBBMFC010000018.1"/>
</dbReference>
<evidence type="ECO:0000256" key="3">
    <source>
        <dbReference type="SAM" id="MobiDB-lite"/>
    </source>
</evidence>
<proteinExistence type="predicted"/>
<dbReference type="Gene3D" id="1.10.1760.20">
    <property type="match status" value="1"/>
</dbReference>
<dbReference type="Proteomes" id="UP001470288">
    <property type="component" value="Unassembled WGS sequence"/>
</dbReference>
<feature type="region of interest" description="Disordered" evidence="3">
    <location>
        <begin position="1"/>
        <end position="23"/>
    </location>
</feature>
<feature type="transmembrane region" description="Helical" evidence="4">
    <location>
        <begin position="191"/>
        <end position="209"/>
    </location>
</feature>
<evidence type="ECO:0000256" key="2">
    <source>
        <dbReference type="ARBA" id="ARBA00022989"/>
    </source>
</evidence>
<evidence type="ECO:0000256" key="1">
    <source>
        <dbReference type="ARBA" id="ARBA00022692"/>
    </source>
</evidence>
<dbReference type="EMBL" id="JBBMFC010000018">
    <property type="protein sequence ID" value="MEQ2579268.1"/>
    <property type="molecule type" value="Genomic_DNA"/>
</dbReference>
<dbReference type="PANTHER" id="PTHR37815:SF3">
    <property type="entry name" value="UPF0397 PROTEIN SPR0429"/>
    <property type="match status" value="1"/>
</dbReference>
<feature type="transmembrane region" description="Helical" evidence="4">
    <location>
        <begin position="230"/>
        <end position="252"/>
    </location>
</feature>
<keyword evidence="4" id="KW-0472">Membrane</keyword>
<protein>
    <submittedName>
        <fullName evidence="5">ECF transporter S component</fullName>
    </submittedName>
</protein>
<feature type="transmembrane region" description="Helical" evidence="4">
    <location>
        <begin position="272"/>
        <end position="294"/>
    </location>
</feature>
<organism evidence="5 6">
    <name type="scientific">Hominiventricola aquisgranensis</name>
    <dbReference type="NCBI Taxonomy" id="3133164"/>
    <lineage>
        <taxon>Bacteria</taxon>
        <taxon>Bacillati</taxon>
        <taxon>Bacillota</taxon>
        <taxon>Clostridia</taxon>
        <taxon>Lachnospirales</taxon>
        <taxon>Lachnospiraceae</taxon>
        <taxon>Hominiventricola</taxon>
    </lineage>
</organism>
<evidence type="ECO:0000256" key="4">
    <source>
        <dbReference type="SAM" id="Phobius"/>
    </source>
</evidence>
<evidence type="ECO:0000313" key="6">
    <source>
        <dbReference type="Proteomes" id="UP001470288"/>
    </source>
</evidence>
<dbReference type="Pfam" id="PF07155">
    <property type="entry name" value="ECF-ribofla_trS"/>
    <property type="match status" value="1"/>
</dbReference>
<evidence type="ECO:0000313" key="5">
    <source>
        <dbReference type="EMBL" id="MEQ2579268.1"/>
    </source>
</evidence>
<dbReference type="InterPro" id="IPR009825">
    <property type="entry name" value="ECF_substrate-spec-like"/>
</dbReference>
<accession>A0ABV1I2X9</accession>
<feature type="transmembrane region" description="Helical" evidence="4">
    <location>
        <begin position="95"/>
        <end position="113"/>
    </location>
</feature>
<sequence length="326" mass="36685">MRKSIREEDVRSSAQQEDRKDVETVDATVVSEVKSEKKRLRDVFVSPGTRKAALVITVVLPVLLMAYAWFMNVRPPLHVKSEWTFRDTLIQNSDLFLSFVFLIVSALPFYLVFDKKKQVKPRELTPIALMAALCVVGRAAFSIVPFPNFKPVSAIIIITALAFGPEAGYLTGALAAILSNFLFGQGPWTPWQMFCWGLIGFLAGVFNRMGMFGPVGQENANDHGRRRHSITLSVFGMAMGFLYGWIMNLFYITGYIRPVNWHTVAAAYVSSFFFELGHGTCTAMVLWLVGEAWVRKLLRIKKKFGLTGEARRYELPPSRFGPEGEP</sequence>
<reference evidence="5 6" key="1">
    <citation type="submission" date="2024-03" db="EMBL/GenBank/DDBJ databases">
        <title>Human intestinal bacterial collection.</title>
        <authorList>
            <person name="Pauvert C."/>
            <person name="Hitch T.C.A."/>
            <person name="Clavel T."/>
        </authorList>
    </citation>
    <scope>NUCLEOTIDE SEQUENCE [LARGE SCALE GENOMIC DNA]</scope>
    <source>
        <strain evidence="5 6">CLA-AA-H78B</strain>
    </source>
</reference>
<keyword evidence="1 4" id="KW-0812">Transmembrane</keyword>
<name>A0ABV1I2X9_9FIRM</name>